<dbReference type="GO" id="GO:0003682">
    <property type="term" value="F:chromatin binding"/>
    <property type="evidence" value="ECO:0007669"/>
    <property type="project" value="TreeGrafter"/>
</dbReference>
<dbReference type="STRING" id="177199.A0A420YK06"/>
<dbReference type="EMBL" id="QVQW01000006">
    <property type="protein sequence ID" value="RKU48175.1"/>
    <property type="molecule type" value="Genomic_DNA"/>
</dbReference>
<comment type="caution">
    <text evidence="5">The sequence shown here is derived from an EMBL/GenBank/DDBJ whole genome shotgun (WGS) entry which is preliminary data.</text>
</comment>
<dbReference type="GO" id="GO:0006368">
    <property type="term" value="P:transcription elongation by RNA polymerase II"/>
    <property type="evidence" value="ECO:0007669"/>
    <property type="project" value="InterPro"/>
</dbReference>
<dbReference type="Pfam" id="PF03985">
    <property type="entry name" value="Paf1"/>
    <property type="match status" value="1"/>
</dbReference>
<evidence type="ECO:0008006" key="7">
    <source>
        <dbReference type="Google" id="ProtNLM"/>
    </source>
</evidence>
<organism evidence="5 6">
    <name type="scientific">Coniochaeta pulveracea</name>
    <dbReference type="NCBI Taxonomy" id="177199"/>
    <lineage>
        <taxon>Eukaryota</taxon>
        <taxon>Fungi</taxon>
        <taxon>Dikarya</taxon>
        <taxon>Ascomycota</taxon>
        <taxon>Pezizomycotina</taxon>
        <taxon>Sordariomycetes</taxon>
        <taxon>Sordariomycetidae</taxon>
        <taxon>Coniochaetales</taxon>
        <taxon>Coniochaetaceae</taxon>
        <taxon>Coniochaeta</taxon>
    </lineage>
</organism>
<dbReference type="GO" id="GO:0000993">
    <property type="term" value="F:RNA polymerase II complex binding"/>
    <property type="evidence" value="ECO:0007669"/>
    <property type="project" value="TreeGrafter"/>
</dbReference>
<evidence type="ECO:0000256" key="4">
    <source>
        <dbReference type="SAM" id="MobiDB-lite"/>
    </source>
</evidence>
<evidence type="ECO:0000256" key="3">
    <source>
        <dbReference type="ARBA" id="ARBA00023242"/>
    </source>
</evidence>
<sequence>MSSSQARNGERMIPQDFIARIRYVNALPPPPVPPKLLEIPNTGLSSGQYTNPGFASRLARDQPLNIEADAELGMPLDLVGMPGIFDGDESAIQAPAQQPPVHPHDRALLRPLATLGKPKLAETHVSFLRRTEYIASTTPKAPSSVFIKPNTASPASSSQALRRPEKRKAVLQEPDKGSPAYIKRKIVKSFEIAAAHRKDLTRVRHPSNSRLRCTDAFPILPDLDGFPDSGAYVTVKFVHNPVPSSNTYDTRLLSGVFKPITRSEEAETAIEVAMAAHARDPENNPRPNTFMNYEFYLPSDSTTAENFRRRFDVDDPEHDNDALYGKGGDHFQFDRVRAYETAEEKELDHESKFSDELVLAFNEDERLREKAVYYYPIMQRSVIRPQRTKNIARTMGGVQLDEDEFTVDQLDITVTEPDDYLKKHMSKFKEHPYGFEESEQGDAPGGVRTPVSDAGSDKDADGEEAD</sequence>
<evidence type="ECO:0000256" key="1">
    <source>
        <dbReference type="ARBA" id="ARBA00004123"/>
    </source>
</evidence>
<comment type="similarity">
    <text evidence="2">Belongs to the PAF1 family.</text>
</comment>
<dbReference type="Proteomes" id="UP000275385">
    <property type="component" value="Unassembled WGS sequence"/>
</dbReference>
<name>A0A420YK06_9PEZI</name>
<dbReference type="GO" id="GO:0016593">
    <property type="term" value="C:Cdc73/Paf1 complex"/>
    <property type="evidence" value="ECO:0007669"/>
    <property type="project" value="InterPro"/>
</dbReference>
<proteinExistence type="inferred from homology"/>
<dbReference type="PANTHER" id="PTHR23188">
    <property type="entry name" value="RNA POLYMERASE II-ASSOCIATED FACTOR 1 HOMOLOG"/>
    <property type="match status" value="1"/>
</dbReference>
<feature type="region of interest" description="Disordered" evidence="4">
    <location>
        <begin position="431"/>
        <end position="466"/>
    </location>
</feature>
<evidence type="ECO:0000313" key="5">
    <source>
        <dbReference type="EMBL" id="RKU48175.1"/>
    </source>
</evidence>
<dbReference type="AlphaFoldDB" id="A0A420YK06"/>
<reference evidence="5 6" key="1">
    <citation type="submission" date="2018-08" db="EMBL/GenBank/DDBJ databases">
        <title>Draft genome of the lignicolous fungus Coniochaeta pulveracea.</title>
        <authorList>
            <person name="Borstlap C.J."/>
            <person name="De Witt R.N."/>
            <person name="Botha A."/>
            <person name="Volschenk H."/>
        </authorList>
    </citation>
    <scope>NUCLEOTIDE SEQUENCE [LARGE SCALE GENOMIC DNA]</scope>
    <source>
        <strain evidence="5 6">CAB683</strain>
    </source>
</reference>
<keyword evidence="6" id="KW-1185">Reference proteome</keyword>
<dbReference type="PANTHER" id="PTHR23188:SF12">
    <property type="entry name" value="RNA POLYMERASE II-ASSOCIATED FACTOR 1 HOMOLOG"/>
    <property type="match status" value="1"/>
</dbReference>
<comment type="subcellular location">
    <subcellularLocation>
        <location evidence="1">Nucleus</location>
    </subcellularLocation>
</comment>
<keyword evidence="3" id="KW-0539">Nucleus</keyword>
<evidence type="ECO:0000256" key="2">
    <source>
        <dbReference type="ARBA" id="ARBA00007560"/>
    </source>
</evidence>
<dbReference type="InterPro" id="IPR007133">
    <property type="entry name" value="RNA_pol_II-assoc_Paf1"/>
</dbReference>
<accession>A0A420YK06</accession>
<protein>
    <recommendedName>
        <fullName evidence="7">RNA polymerase II-associated protein 1</fullName>
    </recommendedName>
</protein>
<feature type="compositionally biased region" description="Polar residues" evidence="4">
    <location>
        <begin position="150"/>
        <end position="160"/>
    </location>
</feature>
<feature type="region of interest" description="Disordered" evidence="4">
    <location>
        <begin position="144"/>
        <end position="174"/>
    </location>
</feature>
<evidence type="ECO:0000313" key="6">
    <source>
        <dbReference type="Proteomes" id="UP000275385"/>
    </source>
</evidence>
<dbReference type="OrthoDB" id="10260285at2759"/>
<gene>
    <name evidence="5" type="ORF">DL546_009440</name>
</gene>